<evidence type="ECO:0000256" key="1">
    <source>
        <dbReference type="ARBA" id="ARBA00008139"/>
    </source>
</evidence>
<evidence type="ECO:0000256" key="17">
    <source>
        <dbReference type="PIRSR" id="PIRSR601548-3"/>
    </source>
</evidence>
<feature type="region of interest" description="Disordered" evidence="22">
    <location>
        <begin position="214"/>
        <end position="239"/>
    </location>
</feature>
<protein>
    <recommendedName>
        <fullName evidence="12 21">Angiotensin-converting enzyme</fullName>
        <ecNumber evidence="21">3.4.-.-</ecNumber>
    </recommendedName>
</protein>
<feature type="binding site" evidence="17">
    <location>
        <position position="468"/>
    </location>
    <ligand>
        <name>Zn(2+)</name>
        <dbReference type="ChEBI" id="CHEBI:29105"/>
        <label>1</label>
        <note>catalytic</note>
    </ligand>
</feature>
<comment type="similarity">
    <text evidence="1 20 21">Belongs to the peptidase M2 family.</text>
</comment>
<reference evidence="25" key="1">
    <citation type="submission" date="2025-08" db="UniProtKB">
        <authorList>
            <consortium name="RefSeq"/>
        </authorList>
    </citation>
    <scope>IDENTIFICATION</scope>
</reference>
<feature type="binding site" evidence="16">
    <location>
        <position position="603"/>
    </location>
    <ligand>
        <name>chloride</name>
        <dbReference type="ChEBI" id="CHEBI:17996"/>
        <label>1</label>
    </ligand>
</feature>
<dbReference type="PANTHER" id="PTHR10514">
    <property type="entry name" value="ANGIOTENSIN-CONVERTING ENZYME"/>
    <property type="match status" value="1"/>
</dbReference>
<dbReference type="SUPFAM" id="SSF55486">
    <property type="entry name" value="Metalloproteases ('zincins'), catalytic domain"/>
    <property type="match status" value="1"/>
</dbReference>
<feature type="binding site" evidence="19">
    <location>
        <position position="464"/>
    </location>
    <ligand>
        <name>Zn(2+)</name>
        <dbReference type="ChEBI" id="CHEBI:29105"/>
        <label>2</label>
        <note>catalytic</note>
    </ligand>
</feature>
<dbReference type="PRINTS" id="PR00791">
    <property type="entry name" value="PEPDIPTASEA"/>
</dbReference>
<evidence type="ECO:0000256" key="21">
    <source>
        <dbReference type="RuleBase" id="RU361144"/>
    </source>
</evidence>
<evidence type="ECO:0000256" key="13">
    <source>
        <dbReference type="PIRSR" id="PIRSR601548-1"/>
    </source>
</evidence>
<evidence type="ECO:0000256" key="9">
    <source>
        <dbReference type="ARBA" id="ARBA00023157"/>
    </source>
</evidence>
<feature type="active site" description="Proton acceptor 2" evidence="15">
    <location>
        <position position="465"/>
    </location>
</feature>
<keyword evidence="3 21" id="KW-0645">Protease</keyword>
<evidence type="ECO:0000313" key="24">
    <source>
        <dbReference type="Proteomes" id="UP000694920"/>
    </source>
</evidence>
<dbReference type="GO" id="GO:0008237">
    <property type="term" value="F:metallopeptidase activity"/>
    <property type="evidence" value="ECO:0007669"/>
    <property type="project" value="UniProtKB-KW"/>
</dbReference>
<keyword evidence="5 23" id="KW-0732">Signal</keyword>
<dbReference type="GO" id="GO:0006508">
    <property type="term" value="P:proteolysis"/>
    <property type="evidence" value="ECO:0007669"/>
    <property type="project" value="UniProtKB-KW"/>
</dbReference>
<evidence type="ECO:0000256" key="2">
    <source>
        <dbReference type="ARBA" id="ARBA00022645"/>
    </source>
</evidence>
<name>A0AAJ7RHU0_CEPCN</name>
<feature type="binding site" evidence="17">
    <location>
        <position position="492"/>
    </location>
    <ligand>
        <name>Zn(2+)</name>
        <dbReference type="ChEBI" id="CHEBI:29105"/>
        <label>1</label>
        <note>catalytic</note>
    </ligand>
</feature>
<dbReference type="GO" id="GO:0046872">
    <property type="term" value="F:metal ion binding"/>
    <property type="evidence" value="ECO:0007669"/>
    <property type="project" value="UniProtKB-KW"/>
</dbReference>
<feature type="disulfide bond" evidence="18 20">
    <location>
        <begin position="433"/>
        <end position="451"/>
    </location>
</feature>
<feature type="binding site" evidence="19">
    <location>
        <position position="492"/>
    </location>
    <ligand>
        <name>Zn(2+)</name>
        <dbReference type="ChEBI" id="CHEBI:29105"/>
        <label>2</label>
        <note>catalytic</note>
    </ligand>
</feature>
<dbReference type="Gene3D" id="1.10.1370.30">
    <property type="match status" value="1"/>
</dbReference>
<keyword evidence="7 17" id="KW-0862">Zinc</keyword>
<dbReference type="Pfam" id="PF01401">
    <property type="entry name" value="Peptidase_M2"/>
    <property type="match status" value="1"/>
</dbReference>
<feature type="disulfide bond" evidence="18 20">
    <location>
        <begin position="619"/>
        <end position="637"/>
    </location>
</feature>
<dbReference type="Proteomes" id="UP000694920">
    <property type="component" value="Unplaced"/>
</dbReference>
<dbReference type="GO" id="GO:0008241">
    <property type="term" value="F:peptidyl-dipeptidase activity"/>
    <property type="evidence" value="ECO:0007669"/>
    <property type="project" value="UniProtKB-EC"/>
</dbReference>
<evidence type="ECO:0000256" key="8">
    <source>
        <dbReference type="ARBA" id="ARBA00023049"/>
    </source>
</evidence>
<evidence type="ECO:0000256" key="22">
    <source>
        <dbReference type="SAM" id="MobiDB-lite"/>
    </source>
</evidence>
<dbReference type="GO" id="GO:0004180">
    <property type="term" value="F:carboxypeptidase activity"/>
    <property type="evidence" value="ECO:0007669"/>
    <property type="project" value="UniProtKB-KW"/>
</dbReference>
<evidence type="ECO:0000256" key="4">
    <source>
        <dbReference type="ARBA" id="ARBA00022723"/>
    </source>
</evidence>
<gene>
    <name evidence="25" type="primary">LOC107268193</name>
</gene>
<keyword evidence="6 21" id="KW-0378">Hydrolase</keyword>
<dbReference type="GO" id="GO:0005886">
    <property type="term" value="C:plasma membrane"/>
    <property type="evidence" value="ECO:0007669"/>
    <property type="project" value="TreeGrafter"/>
</dbReference>
<feature type="active site" description="Proton donor 1" evidence="13">
    <location>
        <position position="594"/>
    </location>
</feature>
<evidence type="ECO:0000256" key="19">
    <source>
        <dbReference type="PIRSR" id="PIRSR601548-8"/>
    </source>
</evidence>
<evidence type="ECO:0000256" key="6">
    <source>
        <dbReference type="ARBA" id="ARBA00022801"/>
    </source>
</evidence>
<comment type="catalytic activity">
    <reaction evidence="11">
        <text>Release of a C-terminal dipeptide, oligopeptide-|-Xaa-Yaa, when Xaa is not Pro, and Yaa is neither Asp nor Glu. Thus, conversion of angiotensin I to angiotensin II, with increase in vasoconstrictor activity, but no action on angiotensin II.</text>
        <dbReference type="EC" id="3.4.15.1"/>
    </reaction>
</comment>
<feature type="binding site" evidence="19">
    <location>
        <position position="468"/>
    </location>
    <ligand>
        <name>Zn(2+)</name>
        <dbReference type="ChEBI" id="CHEBI:29105"/>
        <label>2</label>
        <note>catalytic</note>
    </ligand>
</feature>
<keyword evidence="2 21" id="KW-0121">Carboxypeptidase</keyword>
<feature type="signal peptide" evidence="23">
    <location>
        <begin position="1"/>
        <end position="23"/>
    </location>
</feature>
<feature type="chain" id="PRO_5042598722" description="Angiotensin-converting enzyme" evidence="23">
    <location>
        <begin position="24"/>
        <end position="703"/>
    </location>
</feature>
<feature type="compositionally biased region" description="Low complexity" evidence="22">
    <location>
        <begin position="216"/>
        <end position="227"/>
    </location>
</feature>
<sequence length="703" mass="81854">MSIWIYTLLYVTAILTASQICQGITREEANAKEGSGFRYVKASLGYAEVLQRFKRGERENLHSEFPGESSLPEPAMFLEMLNNVSIAEYHRNAMDQWNFESNITEHTRKAALKSSKRLAQFQRAVWHAAMQYDWKNFNDSQNWKRQFQLLSVLGSAALDDKKFSQLDEIVNHMESVYSTATIVPYTKHKNKAHIIKKVNNTKKSVKLKISVKKENNNNSQNVQKSSQTRFSSDNKSQKKLRLEPDLVKIMAQSEDPEELGHVWKAWHDATGRKIKNKYVTYVELMKEIATLNNFSSAGKYWTHAYEDPDFEKTVEDLWKEVKPLYLQLHAYVRHRLRKKYGSKVVRREGYIPGHLLGDMWAQSWIHVHRFAMPYPNVTKLDLTKAIMEKNFTEIVFFKIAEDFFHSIGFPMLPSTFWNNSILARPRDNRELVCHGSAWDMYDGQDFRIKMCTQVTYDDLVIVHHEMGHVYYYMQYKDQPIIFREGGNPGFHEAIGDTIALSVSSPVHTARLGLTESSSYSTEEDINFLFLMALQKVAFLPFAYVVDKWRWIIFGDETNPKNYNGLWWKLREEIQGIEPPIDRTKEDFDPGAKYHIAANVPYIRYLVSFIIQFQFLEAVCLASGQYDPGDVHRPLHRCDIYGSLEAGIGLKQMMRLGASKPWPDAMEMLTGYRTMQTKGLLAYFHPLYLWLRDENKRNHEPIGF</sequence>
<feature type="glycosylation site" description="N-linked (GlcNAc...) (complex) asparagine" evidence="14">
    <location>
        <position position="171"/>
    </location>
</feature>
<dbReference type="FunFam" id="1.10.1370.30:FF:000004">
    <property type="entry name" value="Angiotensin-converting enzyme"/>
    <property type="match status" value="1"/>
</dbReference>
<evidence type="ECO:0000256" key="10">
    <source>
        <dbReference type="ARBA" id="ARBA00023180"/>
    </source>
</evidence>
<dbReference type="RefSeq" id="XP_024941247.1">
    <property type="nucleotide sequence ID" value="XM_025085479.1"/>
</dbReference>
<organism evidence="24 25">
    <name type="scientific">Cephus cinctus</name>
    <name type="common">Wheat stem sawfly</name>
    <dbReference type="NCBI Taxonomy" id="211228"/>
    <lineage>
        <taxon>Eukaryota</taxon>
        <taxon>Metazoa</taxon>
        <taxon>Ecdysozoa</taxon>
        <taxon>Arthropoda</taxon>
        <taxon>Hexapoda</taxon>
        <taxon>Insecta</taxon>
        <taxon>Pterygota</taxon>
        <taxon>Neoptera</taxon>
        <taxon>Endopterygota</taxon>
        <taxon>Hymenoptera</taxon>
        <taxon>Cephoidea</taxon>
        <taxon>Cephidae</taxon>
        <taxon>Cephus</taxon>
    </lineage>
</organism>
<keyword evidence="9 18" id="KW-1015">Disulfide bond</keyword>
<evidence type="ECO:0000256" key="20">
    <source>
        <dbReference type="PROSITE-ProRule" id="PRU01355"/>
    </source>
</evidence>
<feature type="binding site" evidence="17">
    <location>
        <position position="464"/>
    </location>
    <ligand>
        <name>Zn(2+)</name>
        <dbReference type="ChEBI" id="CHEBI:29105"/>
        <label>1</label>
        <note>catalytic</note>
    </ligand>
</feature>
<evidence type="ECO:0000256" key="11">
    <source>
        <dbReference type="ARBA" id="ARBA00036868"/>
    </source>
</evidence>
<accession>A0AAJ7RHU0</accession>
<dbReference type="InterPro" id="IPR001548">
    <property type="entry name" value="Peptidase_M2"/>
</dbReference>
<keyword evidence="8 21" id="KW-0482">Metalloprotease</keyword>
<evidence type="ECO:0000256" key="18">
    <source>
        <dbReference type="PIRSR" id="PIRSR601548-4"/>
    </source>
</evidence>
<feature type="glycosylation site" description="N-linked (GlcNAc...) (complex) asparagine" evidence="14">
    <location>
        <position position="190"/>
    </location>
</feature>
<evidence type="ECO:0000256" key="3">
    <source>
        <dbReference type="ARBA" id="ARBA00022670"/>
    </source>
</evidence>
<evidence type="ECO:0000256" key="5">
    <source>
        <dbReference type="ARBA" id="ARBA00022729"/>
    </source>
</evidence>
<dbReference type="EC" id="3.4.-.-" evidence="21"/>
<evidence type="ECO:0000256" key="23">
    <source>
        <dbReference type="SAM" id="SignalP"/>
    </source>
</evidence>
<feature type="active site" description="Proton donor 2" evidence="15">
    <location>
        <position position="594"/>
    </location>
</feature>
<dbReference type="GeneID" id="107268193"/>
<feature type="binding site" evidence="16">
    <location>
        <position position="305"/>
    </location>
    <ligand>
        <name>chloride</name>
        <dbReference type="ChEBI" id="CHEBI:17996"/>
        <label>1</label>
    </ligand>
</feature>
<proteinExistence type="inferred from homology"/>
<comment type="caution">
    <text evidence="20">Lacks conserved residue(s) required for the propagation of feature annotation.</text>
</comment>
<dbReference type="PROSITE" id="PS52011">
    <property type="entry name" value="PEPTIDASE_M2"/>
    <property type="match status" value="1"/>
</dbReference>
<evidence type="ECO:0000256" key="7">
    <source>
        <dbReference type="ARBA" id="ARBA00022833"/>
    </source>
</evidence>
<keyword evidence="10 14" id="KW-0325">Glycoprotein</keyword>
<evidence type="ECO:0000256" key="14">
    <source>
        <dbReference type="PIRSR" id="PIRSR601548-10"/>
    </source>
</evidence>
<keyword evidence="4 17" id="KW-0479">Metal-binding</keyword>
<evidence type="ECO:0000256" key="16">
    <source>
        <dbReference type="PIRSR" id="PIRSR601548-2"/>
    </source>
</evidence>
<comment type="cofactor">
    <cofactor evidence="21">
        <name>Zn(2+)</name>
        <dbReference type="ChEBI" id="CHEBI:29105"/>
    </cofactor>
    <text evidence="21">Binds 1 zinc ion per subunit.</text>
</comment>
<evidence type="ECO:0000313" key="25">
    <source>
        <dbReference type="RefSeq" id="XP_024941247.1"/>
    </source>
</evidence>
<evidence type="ECO:0000256" key="12">
    <source>
        <dbReference type="ARBA" id="ARBA00039858"/>
    </source>
</evidence>
<keyword evidence="24" id="KW-1185">Reference proteome</keyword>
<feature type="active site" description="Proton acceptor 1" evidence="13">
    <location>
        <position position="465"/>
    </location>
</feature>
<dbReference type="KEGG" id="ccin:107268193"/>
<dbReference type="CDD" id="cd06461">
    <property type="entry name" value="M2_ACE"/>
    <property type="match status" value="1"/>
</dbReference>
<dbReference type="PANTHER" id="PTHR10514:SF27">
    <property type="entry name" value="ANGIOTENSIN-CONVERTING ENZYME"/>
    <property type="match status" value="1"/>
</dbReference>
<dbReference type="AlphaFoldDB" id="A0AAJ7RHU0"/>
<evidence type="ECO:0000256" key="15">
    <source>
        <dbReference type="PIRSR" id="PIRSR601548-11"/>
    </source>
</evidence>
<feature type="glycosylation site" description="N-linked (GlcNAc...) asparagine; partial" evidence="14">
    <location>
        <position position="418"/>
    </location>
</feature>